<reference evidence="2 3" key="1">
    <citation type="submission" date="2017-03" db="EMBL/GenBank/DDBJ databases">
        <title>Genomes of endolithic fungi from Antarctica.</title>
        <authorList>
            <person name="Coleine C."/>
            <person name="Masonjones S."/>
            <person name="Stajich J.E."/>
        </authorList>
    </citation>
    <scope>NUCLEOTIDE SEQUENCE [LARGE SCALE GENOMIC DNA]</scope>
    <source>
        <strain evidence="2 3">CCFEE 5184</strain>
    </source>
</reference>
<evidence type="ECO:0000256" key="1">
    <source>
        <dbReference type="SAM" id="MobiDB-lite"/>
    </source>
</evidence>
<dbReference type="AlphaFoldDB" id="A0A4V5NG88"/>
<dbReference type="EMBL" id="NAJQ01000244">
    <property type="protein sequence ID" value="TKA73979.1"/>
    <property type="molecule type" value="Genomic_DNA"/>
</dbReference>
<comment type="caution">
    <text evidence="2">The sequence shown here is derived from an EMBL/GenBank/DDBJ whole genome shotgun (WGS) entry which is preliminary data.</text>
</comment>
<protein>
    <recommendedName>
        <fullName evidence="4">Cysteine-rich transmembrane CYSTM domain-containing protein</fullName>
    </recommendedName>
</protein>
<dbReference type="Proteomes" id="UP000309340">
    <property type="component" value="Unassembled WGS sequence"/>
</dbReference>
<sequence length="131" mass="13656">MADKYNPPQGPPPSYPPQAHYDAGPAALSQGDDPRGFGGYGSPPPPQQYGSPAPYGPGPYGPPQQQGFGYGPGPYQQQGQPMYYQQQQPYGQPGYPPPGGQYDHRGGGAGEGICAGILGAFACCCCLDMLF</sequence>
<dbReference type="STRING" id="329884.A0A4V5NG88"/>
<gene>
    <name evidence="2" type="ORF">B0A55_05575</name>
</gene>
<name>A0A4V5NG88_9PEZI</name>
<keyword evidence="3" id="KW-1185">Reference proteome</keyword>
<accession>A0A4V5NG88</accession>
<evidence type="ECO:0000313" key="2">
    <source>
        <dbReference type="EMBL" id="TKA73979.1"/>
    </source>
</evidence>
<feature type="compositionally biased region" description="Low complexity" evidence="1">
    <location>
        <begin position="63"/>
        <end position="93"/>
    </location>
</feature>
<evidence type="ECO:0008006" key="4">
    <source>
        <dbReference type="Google" id="ProtNLM"/>
    </source>
</evidence>
<feature type="region of interest" description="Disordered" evidence="1">
    <location>
        <begin position="1"/>
        <end position="108"/>
    </location>
</feature>
<evidence type="ECO:0000313" key="3">
    <source>
        <dbReference type="Proteomes" id="UP000309340"/>
    </source>
</evidence>
<organism evidence="2 3">
    <name type="scientific">Friedmanniomyces simplex</name>
    <dbReference type="NCBI Taxonomy" id="329884"/>
    <lineage>
        <taxon>Eukaryota</taxon>
        <taxon>Fungi</taxon>
        <taxon>Dikarya</taxon>
        <taxon>Ascomycota</taxon>
        <taxon>Pezizomycotina</taxon>
        <taxon>Dothideomycetes</taxon>
        <taxon>Dothideomycetidae</taxon>
        <taxon>Mycosphaerellales</taxon>
        <taxon>Teratosphaeriaceae</taxon>
        <taxon>Friedmanniomyces</taxon>
    </lineage>
</organism>
<proteinExistence type="predicted"/>